<dbReference type="GO" id="GO:0009252">
    <property type="term" value="P:peptidoglycan biosynthetic process"/>
    <property type="evidence" value="ECO:0007669"/>
    <property type="project" value="UniProtKB-KW"/>
</dbReference>
<evidence type="ECO:0000256" key="11">
    <source>
        <dbReference type="ARBA" id="ARBA00022960"/>
    </source>
</evidence>
<keyword evidence="5" id="KW-1003">Cell membrane</keyword>
<dbReference type="GO" id="GO:0008955">
    <property type="term" value="F:peptidoglycan glycosyltransferase activity"/>
    <property type="evidence" value="ECO:0007669"/>
    <property type="project" value="UniProtKB-EC"/>
</dbReference>
<comment type="similarity">
    <text evidence="3">In the C-terminal section; belongs to the transpeptidase family.</text>
</comment>
<gene>
    <name evidence="21" type="primary">mrcA_4</name>
    <name evidence="21" type="ORF">ADICEAN_03770</name>
</gene>
<evidence type="ECO:0000313" key="22">
    <source>
        <dbReference type="Proteomes" id="UP000011910"/>
    </source>
</evidence>
<dbReference type="SUPFAM" id="SSF53955">
    <property type="entry name" value="Lysozyme-like"/>
    <property type="match status" value="1"/>
</dbReference>
<evidence type="ECO:0000256" key="15">
    <source>
        <dbReference type="ARBA" id="ARBA00023316"/>
    </source>
</evidence>
<keyword evidence="11" id="KW-0133">Cell shape</keyword>
<dbReference type="EMBL" id="AODQ01000146">
    <property type="protein sequence ID" value="EMR01099.1"/>
    <property type="molecule type" value="Genomic_DNA"/>
</dbReference>
<dbReference type="Pfam" id="PF00905">
    <property type="entry name" value="Transpeptidase"/>
    <property type="match status" value="1"/>
</dbReference>
<evidence type="ECO:0000256" key="2">
    <source>
        <dbReference type="ARBA" id="ARBA00004752"/>
    </source>
</evidence>
<dbReference type="Pfam" id="PF00912">
    <property type="entry name" value="Transgly"/>
    <property type="match status" value="1"/>
</dbReference>
<evidence type="ECO:0000259" key="19">
    <source>
        <dbReference type="Pfam" id="PF00905"/>
    </source>
</evidence>
<dbReference type="InterPro" id="IPR001264">
    <property type="entry name" value="Glyco_trans_51"/>
</dbReference>
<keyword evidence="14" id="KW-0511">Multifunctional enzyme</keyword>
<comment type="subcellular location">
    <subcellularLocation>
        <location evidence="1">Cell membrane</location>
    </subcellularLocation>
</comment>
<evidence type="ECO:0000256" key="1">
    <source>
        <dbReference type="ARBA" id="ARBA00004236"/>
    </source>
</evidence>
<evidence type="ECO:0000313" key="21">
    <source>
        <dbReference type="EMBL" id="EMR01099.1"/>
    </source>
</evidence>
<dbReference type="Gene3D" id="3.40.710.10">
    <property type="entry name" value="DD-peptidase/beta-lactamase superfamily"/>
    <property type="match status" value="2"/>
</dbReference>
<dbReference type="GO" id="GO:0005886">
    <property type="term" value="C:plasma membrane"/>
    <property type="evidence" value="ECO:0007669"/>
    <property type="project" value="UniProtKB-SubCell"/>
</dbReference>
<keyword evidence="7" id="KW-0645">Protease</keyword>
<dbReference type="eggNOG" id="COG5009">
    <property type="taxonomic scope" value="Bacteria"/>
</dbReference>
<evidence type="ECO:0000256" key="5">
    <source>
        <dbReference type="ARBA" id="ARBA00022475"/>
    </source>
</evidence>
<keyword evidence="6" id="KW-0121">Carboxypeptidase</keyword>
<comment type="pathway">
    <text evidence="2">Cell wall biogenesis; peptidoglycan biosynthesis.</text>
</comment>
<dbReference type="OrthoDB" id="9766909at2"/>
<evidence type="ECO:0000256" key="3">
    <source>
        <dbReference type="ARBA" id="ARBA00007090"/>
    </source>
</evidence>
<dbReference type="STRING" id="1279009.ADICEAN_03770"/>
<evidence type="ECO:0000256" key="4">
    <source>
        <dbReference type="ARBA" id="ARBA00007739"/>
    </source>
</evidence>
<proteinExistence type="inferred from homology"/>
<keyword evidence="18" id="KW-1133">Transmembrane helix</keyword>
<dbReference type="GO" id="GO:0008360">
    <property type="term" value="P:regulation of cell shape"/>
    <property type="evidence" value="ECO:0007669"/>
    <property type="project" value="UniProtKB-KW"/>
</dbReference>
<dbReference type="InterPro" id="IPR001460">
    <property type="entry name" value="PCN-bd_Tpept"/>
</dbReference>
<organism evidence="21 22">
    <name type="scientific">Cesiribacter andamanensis AMV16</name>
    <dbReference type="NCBI Taxonomy" id="1279009"/>
    <lineage>
        <taxon>Bacteria</taxon>
        <taxon>Pseudomonadati</taxon>
        <taxon>Bacteroidota</taxon>
        <taxon>Cytophagia</taxon>
        <taxon>Cytophagales</taxon>
        <taxon>Cesiribacteraceae</taxon>
        <taxon>Cesiribacter</taxon>
    </lineage>
</organism>
<feature type="domain" description="Penicillin-binding protein transpeptidase" evidence="19">
    <location>
        <begin position="445"/>
        <end position="686"/>
    </location>
</feature>
<keyword evidence="12" id="KW-0573">Peptidoglycan synthesis</keyword>
<evidence type="ECO:0000259" key="20">
    <source>
        <dbReference type="Pfam" id="PF00912"/>
    </source>
</evidence>
<name>M7NRF7_9BACT</name>
<keyword evidence="13 18" id="KW-0472">Membrane</keyword>
<sequence>MGATTLVKKRKKKQGSSRSAATLYRKLVIGLWAGFVALLLGFPLYLYTVSVDFLGLFGGMPSATMLENAENDLASELWGADGKLLGKYFRENRENAAYDEISPYLVHSLKAVEDARFEEHSGLDGVSLIRVAIKSVLLGQNKGGGSTLSQQTAKVMFDLRTDEQYEGKLHGINYKLDMLLKKTKEWILAVQLERTYTKKEILALYLNTVSFGNNTYGVKVASKVYFDKTPNSLNLQESALLAGVVQNPTRLNPVRQPENALHRRNVVLHQMVKYGYLTEAQFDSVKLLPLKLEYRIENHNEGPAPYFRSVIREFLSKWARENGYNIYKDGLKIYTTIDSRMQRHAEQVVASHMASLQTRFEEEWRGRNPWIGEDGREIRGFLEQEIKKTEHYRKLVRKYGAKSDSVWIVLKTKRPMRVFSYKGEKEMNLSPLDSLAYYKRFLHAGFMAMDPATGAIKAWVGGVNHTHFKYDHVQQGKRQPGSTFKPFVYATAIENGYSPCYQVYDVPRSYETGSGTPWEPKNSDGKWTNAPMSLREALARSTNSVTAEMMHKMKPENVVAMARRMGISSELEPVLALSLGVNDVSVHELVGAYSTFVNRGVYTQPYYITRIEDKNGNLLYKPEPVTREALNEETAYLMLHMLSGGAEMGIGSSARLSPSLLQRVAVGAKTGTTQNGSDGWFMGVTPELVAGAWVGGDSRHIRFPSWTSGQGARTAMPIWDQFMVRVMNDKALGFKKTAFSMPEKPLTIETNCDRYGRGTTDSDSVEVAPRPVISPDDVMF</sequence>
<dbReference type="GO" id="GO:0006508">
    <property type="term" value="P:proteolysis"/>
    <property type="evidence" value="ECO:0007669"/>
    <property type="project" value="UniProtKB-KW"/>
</dbReference>
<comment type="catalytic activity">
    <reaction evidence="17">
        <text>[GlcNAc-(1-&gt;4)-Mur2Ac(oyl-L-Ala-gamma-D-Glu-L-Lys-D-Ala-D-Ala)](n)-di-trans,octa-cis-undecaprenyl diphosphate + beta-D-GlcNAc-(1-&gt;4)-Mur2Ac(oyl-L-Ala-gamma-D-Glu-L-Lys-D-Ala-D-Ala)-di-trans,octa-cis-undecaprenyl diphosphate = [GlcNAc-(1-&gt;4)-Mur2Ac(oyl-L-Ala-gamma-D-Glu-L-Lys-D-Ala-D-Ala)](n+1)-di-trans,octa-cis-undecaprenyl diphosphate + di-trans,octa-cis-undecaprenyl diphosphate + H(+)</text>
        <dbReference type="Rhea" id="RHEA:23708"/>
        <dbReference type="Rhea" id="RHEA-COMP:9602"/>
        <dbReference type="Rhea" id="RHEA-COMP:9603"/>
        <dbReference type="ChEBI" id="CHEBI:15378"/>
        <dbReference type="ChEBI" id="CHEBI:58405"/>
        <dbReference type="ChEBI" id="CHEBI:60033"/>
        <dbReference type="ChEBI" id="CHEBI:78435"/>
        <dbReference type="EC" id="2.4.99.28"/>
    </reaction>
</comment>
<feature type="domain" description="Glycosyl transferase family 51" evidence="20">
    <location>
        <begin position="82"/>
        <end position="271"/>
    </location>
</feature>
<dbReference type="RefSeq" id="WP_009197149.1">
    <property type="nucleotide sequence ID" value="NZ_AODQ01000146.1"/>
</dbReference>
<dbReference type="PATRIC" id="fig|1279009.4.peg.3814"/>
<dbReference type="InterPro" id="IPR023346">
    <property type="entry name" value="Lysozyme-like_dom_sf"/>
</dbReference>
<evidence type="ECO:0000256" key="17">
    <source>
        <dbReference type="ARBA" id="ARBA00049902"/>
    </source>
</evidence>
<dbReference type="Gene3D" id="1.10.3810.10">
    <property type="entry name" value="Biosynthetic peptidoglycan transglycosylase-like"/>
    <property type="match status" value="1"/>
</dbReference>
<dbReference type="SUPFAM" id="SSF56601">
    <property type="entry name" value="beta-lactamase/transpeptidase-like"/>
    <property type="match status" value="1"/>
</dbReference>
<dbReference type="PANTHER" id="PTHR32282">
    <property type="entry name" value="BINDING PROTEIN TRANSPEPTIDASE, PUTATIVE-RELATED"/>
    <property type="match status" value="1"/>
</dbReference>
<comment type="similarity">
    <text evidence="4">In the N-terminal section; belongs to the glycosyltransferase 51 family.</text>
</comment>
<dbReference type="GO" id="GO:0008658">
    <property type="term" value="F:penicillin binding"/>
    <property type="evidence" value="ECO:0007669"/>
    <property type="project" value="InterPro"/>
</dbReference>
<evidence type="ECO:0000256" key="12">
    <source>
        <dbReference type="ARBA" id="ARBA00022984"/>
    </source>
</evidence>
<keyword evidence="10" id="KW-0378">Hydrolase</keyword>
<dbReference type="GO" id="GO:0030288">
    <property type="term" value="C:outer membrane-bounded periplasmic space"/>
    <property type="evidence" value="ECO:0007669"/>
    <property type="project" value="TreeGrafter"/>
</dbReference>
<dbReference type="Proteomes" id="UP000011910">
    <property type="component" value="Unassembled WGS sequence"/>
</dbReference>
<comment type="catalytic activity">
    <reaction evidence="16">
        <text>Preferential cleavage: (Ac)2-L-Lys-D-Ala-|-D-Ala. Also transpeptidation of peptidyl-alanyl moieties that are N-acyl substituents of D-alanine.</text>
        <dbReference type="EC" id="3.4.16.4"/>
    </reaction>
</comment>
<keyword evidence="8" id="KW-0328">Glycosyltransferase</keyword>
<evidence type="ECO:0000256" key="16">
    <source>
        <dbReference type="ARBA" id="ARBA00034000"/>
    </source>
</evidence>
<reference evidence="21 22" key="1">
    <citation type="journal article" date="2013" name="Genome Announc.">
        <title>Draft Genome Sequence of Cesiribacter andamanensis Strain AMV16T, Isolated from a Soil Sample from a Mud Volcano in the Andaman Islands, India.</title>
        <authorList>
            <person name="Shivaji S."/>
            <person name="Ara S."/>
            <person name="Begum Z."/>
            <person name="Srinivas T.N."/>
            <person name="Singh A."/>
            <person name="Kumar Pinnaka A."/>
        </authorList>
    </citation>
    <scope>NUCLEOTIDE SEQUENCE [LARGE SCALE GENOMIC DNA]</scope>
    <source>
        <strain evidence="21 22">AMV16</strain>
    </source>
</reference>
<dbReference type="AlphaFoldDB" id="M7NRF7"/>
<evidence type="ECO:0000256" key="9">
    <source>
        <dbReference type="ARBA" id="ARBA00022679"/>
    </source>
</evidence>
<keyword evidence="9" id="KW-0808">Transferase</keyword>
<evidence type="ECO:0000256" key="7">
    <source>
        <dbReference type="ARBA" id="ARBA00022670"/>
    </source>
</evidence>
<protein>
    <submittedName>
        <fullName evidence="21">Penicillin-binding protein 1A</fullName>
    </submittedName>
</protein>
<accession>M7NRF7</accession>
<evidence type="ECO:0000256" key="6">
    <source>
        <dbReference type="ARBA" id="ARBA00022645"/>
    </source>
</evidence>
<keyword evidence="18" id="KW-0812">Transmembrane</keyword>
<evidence type="ECO:0000256" key="14">
    <source>
        <dbReference type="ARBA" id="ARBA00023268"/>
    </source>
</evidence>
<evidence type="ECO:0000256" key="8">
    <source>
        <dbReference type="ARBA" id="ARBA00022676"/>
    </source>
</evidence>
<dbReference type="PANTHER" id="PTHR32282:SF11">
    <property type="entry name" value="PENICILLIN-BINDING PROTEIN 1B"/>
    <property type="match status" value="1"/>
</dbReference>
<evidence type="ECO:0000256" key="13">
    <source>
        <dbReference type="ARBA" id="ARBA00023136"/>
    </source>
</evidence>
<dbReference type="InterPro" id="IPR012338">
    <property type="entry name" value="Beta-lactam/transpept-like"/>
</dbReference>
<dbReference type="GO" id="GO:0009002">
    <property type="term" value="F:serine-type D-Ala-D-Ala carboxypeptidase activity"/>
    <property type="evidence" value="ECO:0007669"/>
    <property type="project" value="UniProtKB-EC"/>
</dbReference>
<keyword evidence="15" id="KW-0961">Cell wall biogenesis/degradation</keyword>
<evidence type="ECO:0000256" key="18">
    <source>
        <dbReference type="SAM" id="Phobius"/>
    </source>
</evidence>
<evidence type="ECO:0000256" key="10">
    <source>
        <dbReference type="ARBA" id="ARBA00022801"/>
    </source>
</evidence>
<feature type="transmembrane region" description="Helical" evidence="18">
    <location>
        <begin position="27"/>
        <end position="47"/>
    </location>
</feature>
<dbReference type="InterPro" id="IPR050396">
    <property type="entry name" value="Glycosyltr_51/Transpeptidase"/>
</dbReference>
<dbReference type="GO" id="GO:0071555">
    <property type="term" value="P:cell wall organization"/>
    <property type="evidence" value="ECO:0007669"/>
    <property type="project" value="UniProtKB-KW"/>
</dbReference>
<keyword evidence="22" id="KW-1185">Reference proteome</keyword>
<comment type="caution">
    <text evidence="21">The sequence shown here is derived from an EMBL/GenBank/DDBJ whole genome shotgun (WGS) entry which is preliminary data.</text>
</comment>
<dbReference type="InterPro" id="IPR036950">
    <property type="entry name" value="PBP_transglycosylase"/>
</dbReference>